<dbReference type="Gene3D" id="1.10.10.10">
    <property type="entry name" value="Winged helix-like DNA-binding domain superfamily/Winged helix DNA-binding domain"/>
    <property type="match status" value="1"/>
</dbReference>
<keyword evidence="4" id="KW-1185">Reference proteome</keyword>
<organism evidence="3 4">
    <name type="scientific">Candidatus Undinarchaeum marinum</name>
    <dbReference type="NCBI Taxonomy" id="2756141"/>
    <lineage>
        <taxon>Archaea</taxon>
        <taxon>Candidatus Undinarchaeota</taxon>
        <taxon>Candidatus Undinarchaeia</taxon>
        <taxon>Candidatus Undinarchaeales</taxon>
        <taxon>Candidatus Undinarchaeaceae</taxon>
        <taxon>Candidatus Undinarchaeum</taxon>
    </lineage>
</organism>
<proteinExistence type="predicted"/>
<evidence type="ECO:0000259" key="2">
    <source>
        <dbReference type="Pfam" id="PF24034"/>
    </source>
</evidence>
<dbReference type="InterPro" id="IPR036390">
    <property type="entry name" value="WH_DNA-bd_sf"/>
</dbReference>
<feature type="transmembrane region" description="Helical" evidence="1">
    <location>
        <begin position="217"/>
        <end position="237"/>
    </location>
</feature>
<dbReference type="EMBL" id="DVAD01000007">
    <property type="protein sequence ID" value="HIJ99482.1"/>
    <property type="molecule type" value="Genomic_DNA"/>
</dbReference>
<sequence>MKTSVKVIVFALFSALLMAQTVSAYDVVVAGEDYPVDFFLAQTYTSKEGILLIGVSKKGFTQPIASELLGYAQQGYTEAVIIGGIEAVPESVERSLIAMNYSVIRIWDWNRYGTAARLAVTLWEESETVIIAEGDIQGAVMPAARIAIDYGSPVLLTERGGLSESAEQAIKKLGARRIVVVGDLSDEAMKKLDSLGGVEQTKLTQSPLVETGGKSSFLVGLIAGGLIIFLITSLWGAEIIRKKENEIPYDILQDDERRIVELVESQGGRMKQQDVDEMTGFSRPKVSRLISELVERGILSKRKSGKTNILELIKKMN</sequence>
<evidence type="ECO:0000256" key="1">
    <source>
        <dbReference type="SAM" id="Phobius"/>
    </source>
</evidence>
<evidence type="ECO:0000313" key="4">
    <source>
        <dbReference type="Proteomes" id="UP000604391"/>
    </source>
</evidence>
<dbReference type="SUPFAM" id="SSF46785">
    <property type="entry name" value="Winged helix' DNA-binding domain"/>
    <property type="match status" value="1"/>
</dbReference>
<dbReference type="AlphaFoldDB" id="A0A832XL65"/>
<gene>
    <name evidence="3" type="ORF">H1011_01500</name>
</gene>
<name>A0A832XL65_9ARCH</name>
<reference evidence="3 4" key="1">
    <citation type="journal article" name="Nat. Commun.">
        <title>Undinarchaeota illuminate DPANN phylogeny and the impact of gene transfer on archaeal evolution.</title>
        <authorList>
            <person name="Dombrowski N."/>
            <person name="Williams T.A."/>
            <person name="Sun J."/>
            <person name="Woodcroft B.J."/>
            <person name="Lee J.H."/>
            <person name="Minh B.Q."/>
            <person name="Rinke C."/>
            <person name="Spang A."/>
        </authorList>
    </citation>
    <scope>NUCLEOTIDE SEQUENCE [LARGE SCALE GENOMIC DNA]</scope>
    <source>
        <strain evidence="3">MAG_bin17</strain>
    </source>
</reference>
<keyword evidence="1" id="KW-1133">Transmembrane helix</keyword>
<dbReference type="InterPro" id="IPR055767">
    <property type="entry name" value="DUF7343"/>
</dbReference>
<keyword evidence="1" id="KW-0472">Membrane</keyword>
<comment type="caution">
    <text evidence="3">The sequence shown here is derived from an EMBL/GenBank/DDBJ whole genome shotgun (WGS) entry which is preliminary data.</text>
</comment>
<dbReference type="Pfam" id="PF24034">
    <property type="entry name" value="DUF7343"/>
    <property type="match status" value="1"/>
</dbReference>
<feature type="domain" description="DUF7343" evidence="2">
    <location>
        <begin position="253"/>
        <end position="312"/>
    </location>
</feature>
<dbReference type="InterPro" id="IPR036388">
    <property type="entry name" value="WH-like_DNA-bd_sf"/>
</dbReference>
<dbReference type="Proteomes" id="UP000604391">
    <property type="component" value="Unassembled WGS sequence"/>
</dbReference>
<protein>
    <submittedName>
        <fullName evidence="3">Helix-turn-helix domain-containing protein</fullName>
    </submittedName>
</protein>
<accession>A0A832XL65</accession>
<keyword evidence="1" id="KW-0812">Transmembrane</keyword>
<evidence type="ECO:0000313" key="3">
    <source>
        <dbReference type="EMBL" id="HIJ99482.1"/>
    </source>
</evidence>